<feature type="domain" description="Sulphotransferase Stf0" evidence="1">
    <location>
        <begin position="32"/>
        <end position="254"/>
    </location>
</feature>
<reference evidence="3" key="1">
    <citation type="submission" date="2015-10" db="EMBL/GenBank/DDBJ databases">
        <authorList>
            <person name="Regsiter A."/>
            <person name="william w."/>
        </authorList>
    </citation>
    <scope>NUCLEOTIDE SEQUENCE [LARGE SCALE GENOMIC DNA]</scope>
</reference>
<proteinExistence type="predicted"/>
<dbReference type="OrthoDB" id="581103at2"/>
<dbReference type="Pfam" id="PF09037">
    <property type="entry name" value="Sulphotransf"/>
    <property type="match status" value="1"/>
</dbReference>
<dbReference type="InterPro" id="IPR024628">
    <property type="entry name" value="Sulfotransferase_Stf0_dom"/>
</dbReference>
<keyword evidence="3" id="KW-1185">Reference proteome</keyword>
<dbReference type="AlphaFoldDB" id="A0A1J1LIR7"/>
<name>A0A1J1LIR7_9CYAN</name>
<dbReference type="RefSeq" id="WP_072718310.1">
    <property type="nucleotide sequence ID" value="NZ_LN889782.1"/>
</dbReference>
<gene>
    <name evidence="2" type="ORF">PL9214291056</name>
</gene>
<dbReference type="Proteomes" id="UP000184315">
    <property type="component" value="Unassembled WGS sequence"/>
</dbReference>
<accession>A0A1J1LIR7</accession>
<organism evidence="2 3">
    <name type="scientific">Planktothrix tepida PCC 9214</name>
    <dbReference type="NCBI Taxonomy" id="671072"/>
    <lineage>
        <taxon>Bacteria</taxon>
        <taxon>Bacillati</taxon>
        <taxon>Cyanobacteriota</taxon>
        <taxon>Cyanophyceae</taxon>
        <taxon>Oscillatoriophycideae</taxon>
        <taxon>Oscillatoriales</taxon>
        <taxon>Microcoleaceae</taxon>
        <taxon>Planktothrix</taxon>
    </lineage>
</organism>
<protein>
    <recommendedName>
        <fullName evidence="1">Sulphotransferase Stf0 domain-containing protein</fullName>
    </recommendedName>
</protein>
<dbReference type="InterPro" id="IPR027417">
    <property type="entry name" value="P-loop_NTPase"/>
</dbReference>
<dbReference type="SUPFAM" id="SSF52540">
    <property type="entry name" value="P-loop containing nucleoside triphosphate hydrolases"/>
    <property type="match status" value="1"/>
</dbReference>
<dbReference type="EMBL" id="CZDF01000132">
    <property type="protein sequence ID" value="CUR31465.1"/>
    <property type="molecule type" value="Genomic_DNA"/>
</dbReference>
<sequence length="281" mass="33753">MNDNFQLNTVKQAEEVLKVEEILKTSPPLLYYFICFTPRSGSSWLTEMLIKTDIAGLPEEWFNPDFIDENLKRFSCKNMNEYIQSIIRFASSKPDNSPSVFGAEMSFFQFQLVEKFLQEENLLFSQNINYIYLYRLNLVSQAMSLYKAVETQVYHSTDQNFQDKYDLDFIYNEEGVWEWLLHILEQEFGWKQFFKKHKIEPLIITYEEIWSETALQVTRILQYLNLSENISFDFESQHRKISSKKDLDFAIKFTKENFNKIQICYKYRGEKNNEEIRKLIF</sequence>
<evidence type="ECO:0000259" key="1">
    <source>
        <dbReference type="Pfam" id="PF09037"/>
    </source>
</evidence>
<evidence type="ECO:0000313" key="3">
    <source>
        <dbReference type="Proteomes" id="UP000184315"/>
    </source>
</evidence>
<dbReference type="Gene3D" id="3.40.50.300">
    <property type="entry name" value="P-loop containing nucleotide triphosphate hydrolases"/>
    <property type="match status" value="1"/>
</dbReference>
<dbReference type="STRING" id="671072.PL9214291056"/>
<evidence type="ECO:0000313" key="2">
    <source>
        <dbReference type="EMBL" id="CUR31465.1"/>
    </source>
</evidence>